<comment type="caution">
    <text evidence="1">The sequence shown here is derived from an EMBL/GenBank/DDBJ whole genome shotgun (WGS) entry which is preliminary data.</text>
</comment>
<sequence length="33" mass="3964">MRFFAFFIFLIFSVLQQNGIKNGIICSYFSFTY</sequence>
<accession>A0AAQ2QVK9</accession>
<organism evidence="1 2">
    <name type="scientific">Staphylococcus aureus</name>
    <dbReference type="NCBI Taxonomy" id="1280"/>
    <lineage>
        <taxon>Bacteria</taxon>
        <taxon>Bacillati</taxon>
        <taxon>Bacillota</taxon>
        <taxon>Bacilli</taxon>
        <taxon>Bacillales</taxon>
        <taxon>Staphylococcaceae</taxon>
        <taxon>Staphylococcus</taxon>
    </lineage>
</organism>
<gene>
    <name evidence="1" type="ORF">DQU50_06225</name>
</gene>
<dbReference type="SMR" id="A0AAQ2QVK9"/>
<reference evidence="1 2" key="1">
    <citation type="submission" date="2018-06" db="EMBL/GenBank/DDBJ databases">
        <title>Whole genome sequencing to identify and define MRSA outbreaks.</title>
        <authorList>
            <person name="Sullivan M.J."/>
            <person name="Altman D.R."/>
            <person name="Chacko K."/>
            <person name="Ciferri B."/>
            <person name="Webster E."/>
            <person name="Deikus G."/>
            <person name="Lewis M."/>
            <person name="Khan Z."/>
            <person name="Beckford C."/>
            <person name="Rendo A."/>
            <person name="Samaroo F."/>
            <person name="Sebra R."/>
            <person name="Karam-Howlin R."/>
            <person name="Southwick K."/>
            <person name="Adams E."/>
            <person name="Ying L."/>
            <person name="Kornblum J."/>
            <person name="Factor S."/>
            <person name="Danesh Yazdi M."/>
            <person name="Dingle T."/>
            <person name="Hamula C."/>
            <person name="Bashir A."/>
            <person name="Schadt E."/>
            <person name="Kasarskis A."/>
            <person name="Patel G."/>
            <person name="Wallach F."/>
            <person name="Gibbs K."/>
            <person name="Van Bakel H."/>
        </authorList>
    </citation>
    <scope>NUCLEOTIDE SEQUENCE [LARGE SCALE GENOMIC DNA]</scope>
    <source>
        <strain evidence="2">pt013</strain>
    </source>
</reference>
<dbReference type="AlphaFoldDB" id="A0AAQ2QVK9"/>
<dbReference type="EMBL" id="QNXF01000002">
    <property type="protein sequence ID" value="TXL47371.1"/>
    <property type="molecule type" value="Genomic_DNA"/>
</dbReference>
<evidence type="ECO:0000313" key="2">
    <source>
        <dbReference type="Proteomes" id="UP000451682"/>
    </source>
</evidence>
<dbReference type="RefSeq" id="WP_011447034.1">
    <property type="nucleotide sequence ID" value="NZ_BDXC01000008.1"/>
</dbReference>
<protein>
    <submittedName>
        <fullName evidence="1">Uncharacterized protein</fullName>
    </submittedName>
</protein>
<dbReference type="Proteomes" id="UP000451682">
    <property type="component" value="Unassembled WGS sequence"/>
</dbReference>
<evidence type="ECO:0000313" key="1">
    <source>
        <dbReference type="EMBL" id="TXL47371.1"/>
    </source>
</evidence>
<proteinExistence type="predicted"/>
<name>A0AAQ2QVK9_STAAU</name>